<dbReference type="EMBL" id="JAKWBL010000003">
    <property type="protein sequence ID" value="MCH5599068.1"/>
    <property type="molecule type" value="Genomic_DNA"/>
</dbReference>
<comment type="caution">
    <text evidence="1">The sequence shown here is derived from an EMBL/GenBank/DDBJ whole genome shotgun (WGS) entry which is preliminary data.</text>
</comment>
<dbReference type="InterPro" id="IPR015943">
    <property type="entry name" value="WD40/YVTN_repeat-like_dom_sf"/>
</dbReference>
<dbReference type="Gene3D" id="2.130.10.10">
    <property type="entry name" value="YVTN repeat-like/Quinoprotein amine dehydrogenase"/>
    <property type="match status" value="1"/>
</dbReference>
<accession>A0ABS9SL03</accession>
<dbReference type="Pfam" id="PF07494">
    <property type="entry name" value="Reg_prop"/>
    <property type="match status" value="1"/>
</dbReference>
<evidence type="ECO:0000313" key="1">
    <source>
        <dbReference type="EMBL" id="MCH5599068.1"/>
    </source>
</evidence>
<reference evidence="1 2" key="1">
    <citation type="submission" date="2022-02" db="EMBL/GenBank/DDBJ databases">
        <authorList>
            <person name="Min J."/>
        </authorList>
    </citation>
    <scope>NUCLEOTIDE SEQUENCE [LARGE SCALE GENOMIC DNA]</scope>
    <source>
        <strain evidence="1 2">GR10-1</strain>
    </source>
</reference>
<proteinExistence type="predicted"/>
<evidence type="ECO:0000313" key="2">
    <source>
        <dbReference type="Proteomes" id="UP001202248"/>
    </source>
</evidence>
<dbReference type="Proteomes" id="UP001202248">
    <property type="component" value="Unassembled WGS sequence"/>
</dbReference>
<gene>
    <name evidence="1" type="ORF">MKP09_14710</name>
</gene>
<dbReference type="InterPro" id="IPR011110">
    <property type="entry name" value="Reg_prop"/>
</dbReference>
<name>A0ABS9SL03_9BACT</name>
<sequence length="160" mass="18491">MFKPITITLTACFICYIYSTAQPFYFRHYEVENGLSNNSVITAAQDKYGFMWFGTSDGLNRFDGNTFKVYRQALGKKIHFGEIRSIACMRIFTGIFGWVPKKVFFSISRPLMILLNQSLLIMQPLEVSVVMKDYYGSSLVMSFTIMILPKKSYESNLFQE</sequence>
<keyword evidence="2" id="KW-1185">Reference proteome</keyword>
<protein>
    <recommendedName>
        <fullName evidence="3">Histidine kinase</fullName>
    </recommendedName>
</protein>
<organism evidence="1 2">
    <name type="scientific">Niabella ginsengisoli</name>
    <dbReference type="NCBI Taxonomy" id="522298"/>
    <lineage>
        <taxon>Bacteria</taxon>
        <taxon>Pseudomonadati</taxon>
        <taxon>Bacteroidota</taxon>
        <taxon>Chitinophagia</taxon>
        <taxon>Chitinophagales</taxon>
        <taxon>Chitinophagaceae</taxon>
        <taxon>Niabella</taxon>
    </lineage>
</organism>
<evidence type="ECO:0008006" key="3">
    <source>
        <dbReference type="Google" id="ProtNLM"/>
    </source>
</evidence>